<dbReference type="Proteomes" id="UP000278886">
    <property type="component" value="Chromosome"/>
</dbReference>
<evidence type="ECO:0000256" key="1">
    <source>
        <dbReference type="SAM" id="MobiDB-lite"/>
    </source>
</evidence>
<dbReference type="PROSITE" id="PS51257">
    <property type="entry name" value="PROKAR_LIPOPROTEIN"/>
    <property type="match status" value="1"/>
</dbReference>
<accession>A0A387BCV3</accession>
<name>A0A387BCV3_9MICO</name>
<feature type="compositionally biased region" description="Low complexity" evidence="1">
    <location>
        <begin position="27"/>
        <end position="45"/>
    </location>
</feature>
<dbReference type="KEGG" id="lyd:D7I47_10915"/>
<keyword evidence="4" id="KW-1185">Reference proteome</keyword>
<reference evidence="4" key="1">
    <citation type="submission" date="2018-09" db="EMBL/GenBank/DDBJ databases">
        <title>Genome sequencing of strain 2DFWR-13.</title>
        <authorList>
            <person name="Heo J."/>
            <person name="Kim S.-J."/>
            <person name="Kwon S.-W."/>
        </authorList>
    </citation>
    <scope>NUCLEOTIDE SEQUENCE [LARGE SCALE GENOMIC DNA]</scope>
    <source>
        <strain evidence="4">2DFWR-13</strain>
    </source>
</reference>
<evidence type="ECO:0000313" key="3">
    <source>
        <dbReference type="EMBL" id="AYF98709.1"/>
    </source>
</evidence>
<keyword evidence="2" id="KW-0732">Signal</keyword>
<feature type="compositionally biased region" description="Acidic residues" evidence="1">
    <location>
        <begin position="46"/>
        <end position="65"/>
    </location>
</feature>
<feature type="region of interest" description="Disordered" evidence="1">
    <location>
        <begin position="27"/>
        <end position="69"/>
    </location>
</feature>
<dbReference type="RefSeq" id="WP_120763069.1">
    <property type="nucleotide sequence ID" value="NZ_CP032630.1"/>
</dbReference>
<sequence length="187" mass="18589">MKTTTTFGAAAGALALLLALSGCAGPVAPDDASSSETPTAAASDEPTVEETDDGAAEEEPADEPVAEAPALDATERAAVIAALNAGRIDDIRPYLADPVNYILAASECCGLIAASEVAGASGYLSASSWSSPVPDAQLDAFRAGWYGDLIPADVVSAQAADGTIVIFGVADGLITSILIGDAVVFTS</sequence>
<protein>
    <submittedName>
        <fullName evidence="3">Uncharacterized protein</fullName>
    </submittedName>
</protein>
<gene>
    <name evidence="3" type="ORF">D7I47_10915</name>
</gene>
<organism evidence="3 4">
    <name type="scientific">Protaetiibacter intestinalis</name>
    <dbReference type="NCBI Taxonomy" id="2419774"/>
    <lineage>
        <taxon>Bacteria</taxon>
        <taxon>Bacillati</taxon>
        <taxon>Actinomycetota</taxon>
        <taxon>Actinomycetes</taxon>
        <taxon>Micrococcales</taxon>
        <taxon>Microbacteriaceae</taxon>
        <taxon>Protaetiibacter</taxon>
    </lineage>
</organism>
<feature type="signal peptide" evidence="2">
    <location>
        <begin position="1"/>
        <end position="24"/>
    </location>
</feature>
<evidence type="ECO:0000256" key="2">
    <source>
        <dbReference type="SAM" id="SignalP"/>
    </source>
</evidence>
<evidence type="ECO:0000313" key="4">
    <source>
        <dbReference type="Proteomes" id="UP000278886"/>
    </source>
</evidence>
<feature type="chain" id="PRO_5039159983" evidence="2">
    <location>
        <begin position="25"/>
        <end position="187"/>
    </location>
</feature>
<dbReference type="EMBL" id="CP032630">
    <property type="protein sequence ID" value="AYF98709.1"/>
    <property type="molecule type" value="Genomic_DNA"/>
</dbReference>
<proteinExistence type="predicted"/>
<dbReference type="AlphaFoldDB" id="A0A387BCV3"/>